<evidence type="ECO:0000313" key="9">
    <source>
        <dbReference type="EMBL" id="MEN2988335.1"/>
    </source>
</evidence>
<sequence>MPAISSVSTAPQPFRQGLTDAIPVAVTFLFIFTAYGAVARDAGLGIAQAVAVTVAVFAAPAQFVILEPLTVHAWATVAGIALVVNFRFLLMGAALVPHYGGLAKRHVLPPLMFLSASTFALGYTYAAGHPEIGAGLKFRYYLGVVAISLPLAAGGSAAGFVVADVLPPALNALLLLVMPVYFTTLLAKAARRIAPFLAGLTGFVLVDPVDQMAPGFGLMIVAVCTGLVIVAVEELARRHHI</sequence>
<dbReference type="EMBL" id="JBBKTW010000003">
    <property type="protein sequence ID" value="MEN2988335.1"/>
    <property type="molecule type" value="Genomic_DNA"/>
</dbReference>
<dbReference type="InterPro" id="IPR011606">
    <property type="entry name" value="Brnchd-chn_aa_trnsp_permease"/>
</dbReference>
<dbReference type="RefSeq" id="WP_345937126.1">
    <property type="nucleotide sequence ID" value="NZ_JBBKTW010000003.1"/>
</dbReference>
<accession>A0ABU9YHR4</accession>
<keyword evidence="6 8" id="KW-1133">Transmembrane helix</keyword>
<keyword evidence="4" id="KW-1003">Cell membrane</keyword>
<evidence type="ECO:0000256" key="3">
    <source>
        <dbReference type="ARBA" id="ARBA00022448"/>
    </source>
</evidence>
<comment type="caution">
    <text evidence="9">The sequence shown here is derived from an EMBL/GenBank/DDBJ whole genome shotgun (WGS) entry which is preliminary data.</text>
</comment>
<feature type="transmembrane region" description="Helical" evidence="8">
    <location>
        <begin position="107"/>
        <end position="128"/>
    </location>
</feature>
<protein>
    <submittedName>
        <fullName evidence="9">AzlC family ABC transporter permease</fullName>
    </submittedName>
</protein>
<comment type="similarity">
    <text evidence="2">Belongs to the AzlC family.</text>
</comment>
<evidence type="ECO:0000256" key="5">
    <source>
        <dbReference type="ARBA" id="ARBA00022692"/>
    </source>
</evidence>
<feature type="transmembrane region" description="Helical" evidence="8">
    <location>
        <begin position="140"/>
        <end position="163"/>
    </location>
</feature>
<keyword evidence="5 8" id="KW-0812">Transmembrane</keyword>
<evidence type="ECO:0000256" key="7">
    <source>
        <dbReference type="ARBA" id="ARBA00023136"/>
    </source>
</evidence>
<evidence type="ECO:0000313" key="10">
    <source>
        <dbReference type="Proteomes" id="UP001413721"/>
    </source>
</evidence>
<keyword evidence="7 8" id="KW-0472">Membrane</keyword>
<keyword evidence="10" id="KW-1185">Reference proteome</keyword>
<evidence type="ECO:0000256" key="6">
    <source>
        <dbReference type="ARBA" id="ARBA00022989"/>
    </source>
</evidence>
<dbReference type="PANTHER" id="PTHR34979:SF1">
    <property type="entry name" value="INNER MEMBRANE PROTEIN YGAZ"/>
    <property type="match status" value="1"/>
</dbReference>
<dbReference type="Proteomes" id="UP001413721">
    <property type="component" value="Unassembled WGS sequence"/>
</dbReference>
<dbReference type="PANTHER" id="PTHR34979">
    <property type="entry name" value="INNER MEMBRANE PROTEIN YGAZ"/>
    <property type="match status" value="1"/>
</dbReference>
<organism evidence="9 10">
    <name type="scientific">Tistrella arctica</name>
    <dbReference type="NCBI Taxonomy" id="3133430"/>
    <lineage>
        <taxon>Bacteria</taxon>
        <taxon>Pseudomonadati</taxon>
        <taxon>Pseudomonadota</taxon>
        <taxon>Alphaproteobacteria</taxon>
        <taxon>Geminicoccales</taxon>
        <taxon>Geminicoccaceae</taxon>
        <taxon>Tistrella</taxon>
    </lineage>
</organism>
<feature type="transmembrane region" description="Helical" evidence="8">
    <location>
        <begin position="215"/>
        <end position="236"/>
    </location>
</feature>
<feature type="transmembrane region" description="Helical" evidence="8">
    <location>
        <begin position="169"/>
        <end position="186"/>
    </location>
</feature>
<feature type="transmembrane region" description="Helical" evidence="8">
    <location>
        <begin position="193"/>
        <end position="209"/>
    </location>
</feature>
<evidence type="ECO:0000256" key="1">
    <source>
        <dbReference type="ARBA" id="ARBA00004651"/>
    </source>
</evidence>
<evidence type="ECO:0000256" key="2">
    <source>
        <dbReference type="ARBA" id="ARBA00010735"/>
    </source>
</evidence>
<feature type="transmembrane region" description="Helical" evidence="8">
    <location>
        <begin position="21"/>
        <end position="38"/>
    </location>
</feature>
<evidence type="ECO:0000256" key="4">
    <source>
        <dbReference type="ARBA" id="ARBA00022475"/>
    </source>
</evidence>
<keyword evidence="3" id="KW-0813">Transport</keyword>
<proteinExistence type="inferred from homology"/>
<gene>
    <name evidence="9" type="ORF">WG926_08485</name>
</gene>
<comment type="subcellular location">
    <subcellularLocation>
        <location evidence="1">Cell membrane</location>
        <topology evidence="1">Multi-pass membrane protein</topology>
    </subcellularLocation>
</comment>
<feature type="transmembrane region" description="Helical" evidence="8">
    <location>
        <begin position="44"/>
        <end position="66"/>
    </location>
</feature>
<name>A0ABU9YHR4_9PROT</name>
<dbReference type="Pfam" id="PF03591">
    <property type="entry name" value="AzlC"/>
    <property type="match status" value="1"/>
</dbReference>
<feature type="transmembrane region" description="Helical" evidence="8">
    <location>
        <begin position="73"/>
        <end position="95"/>
    </location>
</feature>
<evidence type="ECO:0000256" key="8">
    <source>
        <dbReference type="SAM" id="Phobius"/>
    </source>
</evidence>
<reference evidence="9 10" key="1">
    <citation type="submission" date="2024-03" db="EMBL/GenBank/DDBJ databases">
        <title>High-quality draft genome sequencing of Tistrella sp. BH-R2-4.</title>
        <authorList>
            <person name="Dong C."/>
        </authorList>
    </citation>
    <scope>NUCLEOTIDE SEQUENCE [LARGE SCALE GENOMIC DNA]</scope>
    <source>
        <strain evidence="9 10">BH-R2-4</strain>
    </source>
</reference>